<dbReference type="GO" id="GO:0004048">
    <property type="term" value="F:anthranilate phosphoribosyltransferase activity"/>
    <property type="evidence" value="ECO:0007669"/>
    <property type="project" value="InterPro"/>
</dbReference>
<reference evidence="6 7" key="1">
    <citation type="submission" date="2019-01" db="EMBL/GenBank/DDBJ databases">
        <authorList>
            <person name="Brito A."/>
        </authorList>
    </citation>
    <scope>NUCLEOTIDE SEQUENCE [LARGE SCALE GENOMIC DNA]</scope>
    <source>
        <strain evidence="6">1</strain>
    </source>
</reference>
<dbReference type="SUPFAM" id="SSF47648">
    <property type="entry name" value="Nucleoside phosphorylase/phosphoribosyltransferase N-terminal domain"/>
    <property type="match status" value="1"/>
</dbReference>
<dbReference type="Gene3D" id="3.40.1030.10">
    <property type="entry name" value="Nucleoside phosphorylase/phosphoribosyltransferase catalytic domain"/>
    <property type="match status" value="1"/>
</dbReference>
<gene>
    <name evidence="6" type="ORF">H1P_1150015</name>
</gene>
<keyword evidence="1 6" id="KW-0328">Glycosyltransferase</keyword>
<dbReference type="GO" id="GO:0005829">
    <property type="term" value="C:cytosol"/>
    <property type="evidence" value="ECO:0007669"/>
    <property type="project" value="TreeGrafter"/>
</dbReference>
<organism evidence="6 7">
    <name type="scientific">Hyella patelloides LEGE 07179</name>
    <dbReference type="NCBI Taxonomy" id="945734"/>
    <lineage>
        <taxon>Bacteria</taxon>
        <taxon>Bacillati</taxon>
        <taxon>Cyanobacteriota</taxon>
        <taxon>Cyanophyceae</taxon>
        <taxon>Pleurocapsales</taxon>
        <taxon>Hyellaceae</taxon>
        <taxon>Hyella</taxon>
    </lineage>
</organism>
<evidence type="ECO:0000256" key="2">
    <source>
        <dbReference type="ARBA" id="ARBA00022679"/>
    </source>
</evidence>
<feature type="domain" description="Glycosyl transferase family 3" evidence="4">
    <location>
        <begin position="97"/>
        <end position="335"/>
    </location>
</feature>
<keyword evidence="3" id="KW-0028">Amino-acid biosynthesis</keyword>
<name>A0A563VK99_9CYAN</name>
<evidence type="ECO:0000313" key="6">
    <source>
        <dbReference type="EMBL" id="VEP11705.1"/>
    </source>
</evidence>
<dbReference type="PANTHER" id="PTHR43285">
    <property type="entry name" value="ANTHRANILATE PHOSPHORIBOSYLTRANSFERASE"/>
    <property type="match status" value="1"/>
</dbReference>
<accession>A0A563VK99</accession>
<evidence type="ECO:0000259" key="4">
    <source>
        <dbReference type="Pfam" id="PF00591"/>
    </source>
</evidence>
<dbReference type="AlphaFoldDB" id="A0A563VK99"/>
<dbReference type="RefSeq" id="WP_144869390.1">
    <property type="nucleotide sequence ID" value="NZ_LR213869.1"/>
</dbReference>
<feature type="domain" description="Glycosyl transferase family 3 N-terminal" evidence="5">
    <location>
        <begin position="6"/>
        <end position="68"/>
    </location>
</feature>
<dbReference type="InterPro" id="IPR000312">
    <property type="entry name" value="Glycosyl_Trfase_fam3"/>
</dbReference>
<dbReference type="InterPro" id="IPR035902">
    <property type="entry name" value="Nuc_phospho_transferase"/>
</dbReference>
<dbReference type="Proteomes" id="UP000320055">
    <property type="component" value="Unassembled WGS sequence"/>
</dbReference>
<dbReference type="FunFam" id="3.40.1030.10:FF:000010">
    <property type="entry name" value="Anthranilate phosphoribosyltransferase"/>
    <property type="match status" value="1"/>
</dbReference>
<dbReference type="InterPro" id="IPR017459">
    <property type="entry name" value="Glycosyl_Trfase_fam3_N_dom"/>
</dbReference>
<keyword evidence="2 6" id="KW-0808">Transferase</keyword>
<dbReference type="InterPro" id="IPR036320">
    <property type="entry name" value="Glycosyl_Trfase_fam3_N_dom_sf"/>
</dbReference>
<dbReference type="NCBIfam" id="NF005635">
    <property type="entry name" value="PRK07394.1"/>
    <property type="match status" value="1"/>
</dbReference>
<dbReference type="Pfam" id="PF00591">
    <property type="entry name" value="Glycos_transf_3"/>
    <property type="match status" value="1"/>
</dbReference>
<dbReference type="PANTHER" id="PTHR43285:SF3">
    <property type="entry name" value="SLL1634 PROTEIN"/>
    <property type="match status" value="1"/>
</dbReference>
<protein>
    <submittedName>
        <fullName evidence="6">Anthranilate phosphoribosyltransferase</fullName>
    </submittedName>
</protein>
<evidence type="ECO:0000259" key="5">
    <source>
        <dbReference type="Pfam" id="PF02885"/>
    </source>
</evidence>
<proteinExistence type="predicted"/>
<dbReference type="SUPFAM" id="SSF52418">
    <property type="entry name" value="Nucleoside phosphorylase/phosphoribosyltransferase catalytic domain"/>
    <property type="match status" value="1"/>
</dbReference>
<keyword evidence="3" id="KW-0057">Aromatic amino acid biosynthesis</keyword>
<evidence type="ECO:0000256" key="3">
    <source>
        <dbReference type="ARBA" id="ARBA00023141"/>
    </source>
</evidence>
<dbReference type="Gene3D" id="1.20.970.10">
    <property type="entry name" value="Transferase, Pyrimidine Nucleoside Phosphorylase, Chain C"/>
    <property type="match status" value="1"/>
</dbReference>
<sequence length="351" mass="38675">MSDEFRELLKKIGSGTHTSKNLTREEAAKATRMMLEEIATPAQIGAFMIAHRIKRPTPDELAGILDTYDDLGQKLSVANIPSKKKPVVFGLPYDGRSRTVPVTPITTLILAAADVPVILHGGDCMPTKYGVPLVNIWQQLGVDFTTFSISQTQAVLEQTGVGFVYLPKHFPLADRLIPYREQIGKRPTFATAELVWSPVKEKIALISGFVHPPTEERFISTFKLRGITNYTTVKGLEGSCDLSCNRTAIIGMGDDKTGFTRLLIHPEEYSLNGKDLALESTIKLIETLQAVLQGKNTPLMSAVILNGGFYLWRSGICSNIEAGFTLVEEMIDRGAIRDKLKQLQNVTLSIN</sequence>
<dbReference type="EMBL" id="CAACVJ010000019">
    <property type="protein sequence ID" value="VEP11705.1"/>
    <property type="molecule type" value="Genomic_DNA"/>
</dbReference>
<dbReference type="InterPro" id="IPR005940">
    <property type="entry name" value="Anthranilate_Pribosyl_Tfrase"/>
</dbReference>
<dbReference type="OrthoDB" id="9926at2"/>
<dbReference type="Pfam" id="PF02885">
    <property type="entry name" value="Glycos_trans_3N"/>
    <property type="match status" value="1"/>
</dbReference>
<dbReference type="GO" id="GO:0000162">
    <property type="term" value="P:L-tryptophan biosynthetic process"/>
    <property type="evidence" value="ECO:0007669"/>
    <property type="project" value="InterPro"/>
</dbReference>
<keyword evidence="7" id="KW-1185">Reference proteome</keyword>
<evidence type="ECO:0000313" key="7">
    <source>
        <dbReference type="Proteomes" id="UP000320055"/>
    </source>
</evidence>
<evidence type="ECO:0000256" key="1">
    <source>
        <dbReference type="ARBA" id="ARBA00022676"/>
    </source>
</evidence>